<keyword evidence="3 7" id="KW-0560">Oxidoreductase</keyword>
<keyword evidence="5" id="KW-1133">Transmembrane helix</keyword>
<dbReference type="PANTHER" id="PTHR32303:SF4">
    <property type="entry name" value="QUINOPROTEIN GLUCOSE DEHYDROGENASE"/>
    <property type="match status" value="1"/>
</dbReference>
<keyword evidence="8" id="KW-1185">Reference proteome</keyword>
<proteinExistence type="inferred from homology"/>
<name>A0ABV8SZA2_9GAMM</name>
<evidence type="ECO:0000259" key="6">
    <source>
        <dbReference type="Pfam" id="PF01011"/>
    </source>
</evidence>
<dbReference type="EMBL" id="JBHSDU010000015">
    <property type="protein sequence ID" value="MFC4312976.1"/>
    <property type="molecule type" value="Genomic_DNA"/>
</dbReference>
<evidence type="ECO:0000313" key="7">
    <source>
        <dbReference type="EMBL" id="MFC4312976.1"/>
    </source>
</evidence>
<keyword evidence="5" id="KW-0472">Membrane</keyword>
<evidence type="ECO:0000256" key="1">
    <source>
        <dbReference type="ARBA" id="ARBA00001931"/>
    </source>
</evidence>
<feature type="transmembrane region" description="Helical" evidence="5">
    <location>
        <begin position="60"/>
        <end position="76"/>
    </location>
</feature>
<dbReference type="InterPro" id="IPR002372">
    <property type="entry name" value="PQQ_rpt_dom"/>
</dbReference>
<dbReference type="SUPFAM" id="SSF50998">
    <property type="entry name" value="Quinoprotein alcohol dehydrogenase-like"/>
    <property type="match status" value="1"/>
</dbReference>
<evidence type="ECO:0000313" key="8">
    <source>
        <dbReference type="Proteomes" id="UP001595904"/>
    </source>
</evidence>
<feature type="domain" description="Pyrrolo-quinoline quinone repeat" evidence="6">
    <location>
        <begin position="170"/>
        <end position="766"/>
    </location>
</feature>
<feature type="transmembrane region" description="Helical" evidence="5">
    <location>
        <begin position="7"/>
        <end position="30"/>
    </location>
</feature>
<reference evidence="8" key="1">
    <citation type="journal article" date="2019" name="Int. J. Syst. Evol. Microbiol.">
        <title>The Global Catalogue of Microorganisms (GCM) 10K type strain sequencing project: providing services to taxonomists for standard genome sequencing and annotation.</title>
        <authorList>
            <consortium name="The Broad Institute Genomics Platform"/>
            <consortium name="The Broad Institute Genome Sequencing Center for Infectious Disease"/>
            <person name="Wu L."/>
            <person name="Ma J."/>
        </authorList>
    </citation>
    <scope>NUCLEOTIDE SEQUENCE [LARGE SCALE GENOMIC DNA]</scope>
    <source>
        <strain evidence="8">CGMCC 1.10759</strain>
    </source>
</reference>
<dbReference type="Proteomes" id="UP001595904">
    <property type="component" value="Unassembled WGS sequence"/>
</dbReference>
<dbReference type="Gene3D" id="2.140.10.10">
    <property type="entry name" value="Quinoprotein alcohol dehydrogenase-like superfamily"/>
    <property type="match status" value="2"/>
</dbReference>
<evidence type="ECO:0000256" key="4">
    <source>
        <dbReference type="SAM" id="MobiDB-lite"/>
    </source>
</evidence>
<keyword evidence="5" id="KW-0812">Transmembrane</keyword>
<dbReference type="RefSeq" id="WP_380602900.1">
    <property type="nucleotide sequence ID" value="NZ_JBHSDU010000015.1"/>
</dbReference>
<dbReference type="InterPro" id="IPR011047">
    <property type="entry name" value="Quinoprotein_ADH-like_sf"/>
</dbReference>
<dbReference type="GO" id="GO:0016491">
    <property type="term" value="F:oxidoreductase activity"/>
    <property type="evidence" value="ECO:0007669"/>
    <property type="project" value="UniProtKB-KW"/>
</dbReference>
<gene>
    <name evidence="7" type="ORF">ACFPN2_28085</name>
</gene>
<organism evidence="7 8">
    <name type="scientific">Steroidobacter flavus</name>
    <dbReference type="NCBI Taxonomy" id="1842136"/>
    <lineage>
        <taxon>Bacteria</taxon>
        <taxon>Pseudomonadati</taxon>
        <taxon>Pseudomonadota</taxon>
        <taxon>Gammaproteobacteria</taxon>
        <taxon>Steroidobacterales</taxon>
        <taxon>Steroidobacteraceae</taxon>
        <taxon>Steroidobacter</taxon>
    </lineage>
</organism>
<evidence type="ECO:0000256" key="2">
    <source>
        <dbReference type="ARBA" id="ARBA00008156"/>
    </source>
</evidence>
<feature type="region of interest" description="Disordered" evidence="4">
    <location>
        <begin position="365"/>
        <end position="388"/>
    </location>
</feature>
<dbReference type="PANTHER" id="PTHR32303">
    <property type="entry name" value="QUINOPROTEIN ALCOHOL DEHYDROGENASE (CYTOCHROME C)"/>
    <property type="match status" value="1"/>
</dbReference>
<comment type="caution">
    <text evidence="7">The sequence shown here is derived from an EMBL/GenBank/DDBJ whole genome shotgun (WGS) entry which is preliminary data.</text>
</comment>
<dbReference type="EC" id="1.1.-.-" evidence="7"/>
<sequence>MALGTVVLRPCAIIILLIAVALMLGGGYLVILGGTIYYLFVGMAFAVSGILLWRRRGEGARMYFVTVLLTLTWAVWEVGFDAWALLPRLLLPTVLSLVLWLPATRSALLSHSAPWGVPKSLLAVVIALIVGISTRAVVPPLTPPDPLYQAGTIKLDDGNVIPAVAAVGDWSHYGNDAAGTRFSTAGQITPENVARLQIAWRYRIDSSRGFEATPLMVGRALYLCTNENSVVALDAETGRELWGFRPATRAKPHGCRGVAYYRVPGASGLCAERIITASIATSLFALDAHTGQRCADFGIDGEVSLLPGLGEVPETYYYVTSAPTIANGKIVVGGWVFDNQHWPEEPSGVIRAFDASTGKSAWAWDLGRPDHNGEPPEGETYTRSTPNSWAPMSVDEEAGLIYAPLGNATGSDFFGGYRRAFDDQYSSSIVALDTATGKLRWSFQTVHHDLWDYDVASQPTLVDFRMGERTVRALVQPTKRGELFVLDRATGEPLYPVEELPAPQRGKVTEEYLSPTQPFSVGLPSFRGADLVERDMWGLTPVDQLWCRIKFREARYEGTLTPPGLTPSIQMPSVLGGMVWGGVAVDTARDIVIVNSNNLPNYVRLVMRSEANQLGLRQHTSRTDGHAGRATFATFWRWVQNGTPYGVLQPPFWSPLEVPCTRPPYGRLSAVDLKTGKLIWTQPLGTARELGPMGMALGLPFTIGTPSSGGAVATQSGVVFIGAALDRYLRAYNTVTGRLLWEAKLPAGGNATPMTYMSPQSSRQFVVIASGANAVFTPKNGSYIVAYALPRQ</sequence>
<dbReference type="InterPro" id="IPR017511">
    <property type="entry name" value="PQQ_mDH"/>
</dbReference>
<evidence type="ECO:0000256" key="5">
    <source>
        <dbReference type="SAM" id="Phobius"/>
    </source>
</evidence>
<evidence type="ECO:0000256" key="3">
    <source>
        <dbReference type="ARBA" id="ARBA00023002"/>
    </source>
</evidence>
<protein>
    <submittedName>
        <fullName evidence="7">Membrane-bound PQQ-dependent dehydrogenase, glucose/quinate/shikimate family</fullName>
        <ecNumber evidence="7">1.1.-.-</ecNumber>
    </submittedName>
</protein>
<comment type="similarity">
    <text evidence="2">Belongs to the bacterial PQQ dehydrogenase family.</text>
</comment>
<dbReference type="CDD" id="cd10280">
    <property type="entry name" value="PQQ_mGDH"/>
    <property type="match status" value="1"/>
</dbReference>
<accession>A0ABV8SZA2</accession>
<feature type="transmembrane region" description="Helical" evidence="5">
    <location>
        <begin position="36"/>
        <end position="53"/>
    </location>
</feature>
<dbReference type="InterPro" id="IPR018391">
    <property type="entry name" value="PQQ_b-propeller_rpt"/>
</dbReference>
<comment type="cofactor">
    <cofactor evidence="1">
        <name>pyrroloquinoline quinone</name>
        <dbReference type="ChEBI" id="CHEBI:58442"/>
    </cofactor>
</comment>
<dbReference type="Pfam" id="PF01011">
    <property type="entry name" value="PQQ"/>
    <property type="match status" value="1"/>
</dbReference>
<dbReference type="NCBIfam" id="TIGR03074">
    <property type="entry name" value="PQQ_membr_DH"/>
    <property type="match status" value="1"/>
</dbReference>
<dbReference type="SMART" id="SM00564">
    <property type="entry name" value="PQQ"/>
    <property type="match status" value="6"/>
</dbReference>